<keyword evidence="2" id="KW-0472">Membrane</keyword>
<keyword evidence="1" id="KW-0732">Signal</keyword>
<dbReference type="Gene3D" id="3.30.1450.10">
    <property type="match status" value="1"/>
</dbReference>
<evidence type="ECO:0000256" key="1">
    <source>
        <dbReference type="ARBA" id="ARBA00022729"/>
    </source>
</evidence>
<name>A0A7Y9Y0V5_9SPHN</name>
<keyword evidence="5" id="KW-1185">Reference proteome</keyword>
<dbReference type="InterPro" id="IPR037873">
    <property type="entry name" value="BamE-like"/>
</dbReference>
<reference evidence="4 5" key="1">
    <citation type="submission" date="2020-07" db="EMBL/GenBank/DDBJ databases">
        <title>Genomic Encyclopedia of Type Strains, Phase IV (KMG-IV): sequencing the most valuable type-strain genomes for metagenomic binning, comparative biology and taxonomic classification.</title>
        <authorList>
            <person name="Goeker M."/>
        </authorList>
    </citation>
    <scope>NUCLEOTIDE SEQUENCE [LARGE SCALE GENOMIC DNA]</scope>
    <source>
        <strain evidence="4 5">DSM 29043</strain>
    </source>
</reference>
<evidence type="ECO:0000259" key="3">
    <source>
        <dbReference type="Pfam" id="PF04355"/>
    </source>
</evidence>
<protein>
    <submittedName>
        <fullName evidence="4">Outer membrane protein assembly factor BamE (Lipoprotein component of BamABCDE complex)</fullName>
    </submittedName>
</protein>
<accession>A0A7Y9Y0V5</accession>
<dbReference type="RefSeq" id="WP_244959127.1">
    <property type="nucleotide sequence ID" value="NZ_JACBZF010000009.1"/>
</dbReference>
<feature type="domain" description="Outer membrane protein assembly factor BamE" evidence="3">
    <location>
        <begin position="26"/>
        <end position="99"/>
    </location>
</feature>
<keyword evidence="4" id="KW-0449">Lipoprotein</keyword>
<sequence>MALSIGAALGLAVLAGGCSSIRDHRGYLVDKTLVESVQAGIDNRLSVERTLGRPTFVSQFGNQDWYYVSRETKTPAFLRPRAYDQMVLRVRFDEQGNVVGVDRKGMEQVARIDPEGDTTPTLGRERGFLEDLFGNVGAVGGPGGAQVPTGPGPNGS</sequence>
<dbReference type="EMBL" id="JACBZF010000009">
    <property type="protein sequence ID" value="NYH96915.1"/>
    <property type="molecule type" value="Genomic_DNA"/>
</dbReference>
<dbReference type="GO" id="GO:0019867">
    <property type="term" value="C:outer membrane"/>
    <property type="evidence" value="ECO:0007669"/>
    <property type="project" value="InterPro"/>
</dbReference>
<evidence type="ECO:0000313" key="5">
    <source>
        <dbReference type="Proteomes" id="UP000522081"/>
    </source>
</evidence>
<dbReference type="Pfam" id="PF04355">
    <property type="entry name" value="BamE"/>
    <property type="match status" value="1"/>
</dbReference>
<comment type="caution">
    <text evidence="4">The sequence shown here is derived from an EMBL/GenBank/DDBJ whole genome shotgun (WGS) entry which is preliminary data.</text>
</comment>
<proteinExistence type="predicted"/>
<evidence type="ECO:0000256" key="2">
    <source>
        <dbReference type="ARBA" id="ARBA00023136"/>
    </source>
</evidence>
<evidence type="ECO:0000313" key="4">
    <source>
        <dbReference type="EMBL" id="NYH96915.1"/>
    </source>
</evidence>
<dbReference type="Proteomes" id="UP000522081">
    <property type="component" value="Unassembled WGS sequence"/>
</dbReference>
<dbReference type="AlphaFoldDB" id="A0A7Y9Y0V5"/>
<dbReference type="InterPro" id="IPR007450">
    <property type="entry name" value="BamE_dom"/>
</dbReference>
<gene>
    <name evidence="4" type="ORF">FHS75_003268</name>
</gene>
<organism evidence="4 5">
    <name type="scientific">Novosphingobium marinum</name>
    <dbReference type="NCBI Taxonomy" id="1514948"/>
    <lineage>
        <taxon>Bacteria</taxon>
        <taxon>Pseudomonadati</taxon>
        <taxon>Pseudomonadota</taxon>
        <taxon>Alphaproteobacteria</taxon>
        <taxon>Sphingomonadales</taxon>
        <taxon>Sphingomonadaceae</taxon>
        <taxon>Novosphingobium</taxon>
    </lineage>
</organism>